<dbReference type="Pfam" id="PF00059">
    <property type="entry name" value="Lectin_C"/>
    <property type="match status" value="1"/>
</dbReference>
<name>A0A914EJJ4_9BILA</name>
<dbReference type="WBParaSite" id="ACRNAN_scaffold820.g17760.t1">
    <property type="protein sequence ID" value="ACRNAN_scaffold820.g17760.t1"/>
    <property type="gene ID" value="ACRNAN_scaffold820.g17760"/>
</dbReference>
<keyword evidence="2" id="KW-1185">Reference proteome</keyword>
<evidence type="ECO:0000259" key="1">
    <source>
        <dbReference type="PROSITE" id="PS50041"/>
    </source>
</evidence>
<accession>A0A914EJJ4</accession>
<dbReference type="PANTHER" id="PTHR22803">
    <property type="entry name" value="MANNOSE, PHOSPHOLIPASE, LECTIN RECEPTOR RELATED"/>
    <property type="match status" value="1"/>
</dbReference>
<dbReference type="InterPro" id="IPR016186">
    <property type="entry name" value="C-type_lectin-like/link_sf"/>
</dbReference>
<dbReference type="SUPFAM" id="SSF56436">
    <property type="entry name" value="C-type lectin-like"/>
    <property type="match status" value="1"/>
</dbReference>
<dbReference type="AlphaFoldDB" id="A0A914EJJ4"/>
<sequence length="105" mass="11921">MSGNQISIHSAFENALVKSIITTNQTYWWLGGLALGDETTGFVWKWIDGSPYNYNNYGVSVSAFLSDVLRINANTGKWDDVYRIDSGFDYALPFVCKTRPIEYHQ</sequence>
<dbReference type="Gene3D" id="3.10.100.10">
    <property type="entry name" value="Mannose-Binding Protein A, subunit A"/>
    <property type="match status" value="1"/>
</dbReference>
<feature type="domain" description="C-type lectin" evidence="1">
    <location>
        <begin position="1"/>
        <end position="80"/>
    </location>
</feature>
<dbReference type="PROSITE" id="PS50041">
    <property type="entry name" value="C_TYPE_LECTIN_2"/>
    <property type="match status" value="1"/>
</dbReference>
<dbReference type="InterPro" id="IPR016187">
    <property type="entry name" value="CTDL_fold"/>
</dbReference>
<evidence type="ECO:0000313" key="3">
    <source>
        <dbReference type="WBParaSite" id="ACRNAN_scaffold820.g17760.t1"/>
    </source>
</evidence>
<proteinExistence type="predicted"/>
<dbReference type="Proteomes" id="UP000887540">
    <property type="component" value="Unplaced"/>
</dbReference>
<dbReference type="InterPro" id="IPR001304">
    <property type="entry name" value="C-type_lectin-like"/>
</dbReference>
<organism evidence="2 3">
    <name type="scientific">Acrobeloides nanus</name>
    <dbReference type="NCBI Taxonomy" id="290746"/>
    <lineage>
        <taxon>Eukaryota</taxon>
        <taxon>Metazoa</taxon>
        <taxon>Ecdysozoa</taxon>
        <taxon>Nematoda</taxon>
        <taxon>Chromadorea</taxon>
        <taxon>Rhabditida</taxon>
        <taxon>Tylenchina</taxon>
        <taxon>Cephalobomorpha</taxon>
        <taxon>Cephaloboidea</taxon>
        <taxon>Cephalobidae</taxon>
        <taxon>Acrobeloides</taxon>
    </lineage>
</organism>
<reference evidence="3" key="1">
    <citation type="submission" date="2022-11" db="UniProtKB">
        <authorList>
            <consortium name="WormBaseParasite"/>
        </authorList>
    </citation>
    <scope>IDENTIFICATION</scope>
</reference>
<protein>
    <submittedName>
        <fullName evidence="3">C-type lectin domain-containing protein</fullName>
    </submittedName>
</protein>
<dbReference type="InterPro" id="IPR050111">
    <property type="entry name" value="C-type_lectin/snaclec_domain"/>
</dbReference>
<evidence type="ECO:0000313" key="2">
    <source>
        <dbReference type="Proteomes" id="UP000887540"/>
    </source>
</evidence>